<dbReference type="Proteomes" id="UP000265520">
    <property type="component" value="Unassembled WGS sequence"/>
</dbReference>
<evidence type="ECO:0000256" key="1">
    <source>
        <dbReference type="ARBA" id="ARBA00000971"/>
    </source>
</evidence>
<dbReference type="EMBL" id="LXQA010420342">
    <property type="protein sequence ID" value="MCI50694.1"/>
    <property type="molecule type" value="Genomic_DNA"/>
</dbReference>
<feature type="non-terminal residue" evidence="7">
    <location>
        <position position="1"/>
    </location>
</feature>
<protein>
    <recommendedName>
        <fullName evidence="2 5">peptidylprolyl isomerase</fullName>
        <ecNumber evidence="2 5">5.2.1.8</ecNumber>
    </recommendedName>
</protein>
<dbReference type="EC" id="5.2.1.8" evidence="2 5"/>
<dbReference type="AlphaFoldDB" id="A0A392SR55"/>
<dbReference type="PROSITE" id="PS50059">
    <property type="entry name" value="FKBP_PPIASE"/>
    <property type="match status" value="1"/>
</dbReference>
<dbReference type="PANTHER" id="PTHR10516">
    <property type="entry name" value="PEPTIDYL-PROLYL CIS-TRANS ISOMERASE"/>
    <property type="match status" value="1"/>
</dbReference>
<dbReference type="GO" id="GO:0005737">
    <property type="term" value="C:cytoplasm"/>
    <property type="evidence" value="ECO:0007669"/>
    <property type="project" value="TreeGrafter"/>
</dbReference>
<evidence type="ECO:0000256" key="3">
    <source>
        <dbReference type="ARBA" id="ARBA00023110"/>
    </source>
</evidence>
<evidence type="ECO:0000313" key="8">
    <source>
        <dbReference type="Proteomes" id="UP000265520"/>
    </source>
</evidence>
<keyword evidence="4 5" id="KW-0413">Isomerase</keyword>
<evidence type="ECO:0000313" key="7">
    <source>
        <dbReference type="EMBL" id="MCI50694.1"/>
    </source>
</evidence>
<proteinExistence type="predicted"/>
<comment type="caution">
    <text evidence="7">The sequence shown here is derived from an EMBL/GenBank/DDBJ whole genome shotgun (WGS) entry which is preliminary data.</text>
</comment>
<organism evidence="7 8">
    <name type="scientific">Trifolium medium</name>
    <dbReference type="NCBI Taxonomy" id="97028"/>
    <lineage>
        <taxon>Eukaryota</taxon>
        <taxon>Viridiplantae</taxon>
        <taxon>Streptophyta</taxon>
        <taxon>Embryophyta</taxon>
        <taxon>Tracheophyta</taxon>
        <taxon>Spermatophyta</taxon>
        <taxon>Magnoliopsida</taxon>
        <taxon>eudicotyledons</taxon>
        <taxon>Gunneridae</taxon>
        <taxon>Pentapetalae</taxon>
        <taxon>rosids</taxon>
        <taxon>fabids</taxon>
        <taxon>Fabales</taxon>
        <taxon>Fabaceae</taxon>
        <taxon>Papilionoideae</taxon>
        <taxon>50 kb inversion clade</taxon>
        <taxon>NPAAA clade</taxon>
        <taxon>Hologalegina</taxon>
        <taxon>IRL clade</taxon>
        <taxon>Trifolieae</taxon>
        <taxon>Trifolium</taxon>
    </lineage>
</organism>
<feature type="domain" description="PPIase FKBP-type" evidence="6">
    <location>
        <begin position="26"/>
        <end position="59"/>
    </location>
</feature>
<keyword evidence="8" id="KW-1185">Reference proteome</keyword>
<sequence>EKEIGNNGLKKKLVKEGQGWETPDIGDQVEVHYTGTLLDGTKFDSSRDRATTFKFKLGQ</sequence>
<evidence type="ECO:0000256" key="4">
    <source>
        <dbReference type="ARBA" id="ARBA00023235"/>
    </source>
</evidence>
<dbReference type="GO" id="GO:0003755">
    <property type="term" value="F:peptidyl-prolyl cis-trans isomerase activity"/>
    <property type="evidence" value="ECO:0007669"/>
    <property type="project" value="UniProtKB-KW"/>
</dbReference>
<dbReference type="Gene3D" id="3.10.50.40">
    <property type="match status" value="1"/>
</dbReference>
<reference evidence="7 8" key="1">
    <citation type="journal article" date="2018" name="Front. Plant Sci.">
        <title>Red Clover (Trifolium pratense) and Zigzag Clover (T. medium) - A Picture of Genomic Similarities and Differences.</title>
        <authorList>
            <person name="Dluhosova J."/>
            <person name="Istvanek J."/>
            <person name="Nedelnik J."/>
            <person name="Repkova J."/>
        </authorList>
    </citation>
    <scope>NUCLEOTIDE SEQUENCE [LARGE SCALE GENOMIC DNA]</scope>
    <source>
        <strain evidence="8">cv. 10/8</strain>
        <tissue evidence="7">Leaf</tissue>
    </source>
</reference>
<dbReference type="Pfam" id="PF00254">
    <property type="entry name" value="FKBP_C"/>
    <property type="match status" value="1"/>
</dbReference>
<evidence type="ECO:0000256" key="5">
    <source>
        <dbReference type="PROSITE-ProRule" id="PRU00277"/>
    </source>
</evidence>
<comment type="catalytic activity">
    <reaction evidence="1 5">
        <text>[protein]-peptidylproline (omega=180) = [protein]-peptidylproline (omega=0)</text>
        <dbReference type="Rhea" id="RHEA:16237"/>
        <dbReference type="Rhea" id="RHEA-COMP:10747"/>
        <dbReference type="Rhea" id="RHEA-COMP:10748"/>
        <dbReference type="ChEBI" id="CHEBI:83833"/>
        <dbReference type="ChEBI" id="CHEBI:83834"/>
        <dbReference type="EC" id="5.2.1.8"/>
    </reaction>
</comment>
<dbReference type="InterPro" id="IPR001179">
    <property type="entry name" value="PPIase_FKBP_dom"/>
</dbReference>
<evidence type="ECO:0000259" key="6">
    <source>
        <dbReference type="PROSITE" id="PS50059"/>
    </source>
</evidence>
<feature type="non-terminal residue" evidence="7">
    <location>
        <position position="59"/>
    </location>
</feature>
<dbReference type="PANTHER" id="PTHR10516:SF445">
    <property type="entry name" value="PEPTIDYLPROLYL ISOMERASE"/>
    <property type="match status" value="1"/>
</dbReference>
<keyword evidence="3 5" id="KW-0697">Rotamase</keyword>
<dbReference type="InterPro" id="IPR050689">
    <property type="entry name" value="FKBP-type_PPIase"/>
</dbReference>
<accession>A0A392SR55</accession>
<dbReference type="InterPro" id="IPR046357">
    <property type="entry name" value="PPIase_dom_sf"/>
</dbReference>
<name>A0A392SR55_9FABA</name>
<evidence type="ECO:0000256" key="2">
    <source>
        <dbReference type="ARBA" id="ARBA00013194"/>
    </source>
</evidence>
<dbReference type="SUPFAM" id="SSF54534">
    <property type="entry name" value="FKBP-like"/>
    <property type="match status" value="1"/>
</dbReference>